<reference evidence="2 3" key="2">
    <citation type="journal article" date="2013" name="PLoS ONE">
        <title>Whole genome mapping and re-organization of the nuclear and mitochondrial genomes of Babesia microti isolates.</title>
        <authorList>
            <person name="Cornillot E."/>
            <person name="Dassouli A."/>
            <person name="Garg A."/>
            <person name="Pachikara N."/>
            <person name="Randazzo S."/>
            <person name="Depoix D."/>
            <person name="Carcy B."/>
            <person name="Delbecq S."/>
            <person name="Frutos R."/>
            <person name="Silva J.C."/>
            <person name="Sutton R."/>
            <person name="Krause P.J."/>
            <person name="Mamoun C.B."/>
        </authorList>
    </citation>
    <scope>NUCLEOTIDE SEQUENCE [LARGE SCALE GENOMIC DNA]</scope>
    <source>
        <strain evidence="2 3">RI</strain>
    </source>
</reference>
<name>I7IFA9_BABMR</name>
<organism evidence="2 3">
    <name type="scientific">Babesia microti (strain RI)</name>
    <dbReference type="NCBI Taxonomy" id="1133968"/>
    <lineage>
        <taxon>Eukaryota</taxon>
        <taxon>Sar</taxon>
        <taxon>Alveolata</taxon>
        <taxon>Apicomplexa</taxon>
        <taxon>Aconoidasida</taxon>
        <taxon>Piroplasmida</taxon>
        <taxon>Babesiidae</taxon>
        <taxon>Babesia</taxon>
    </lineage>
</organism>
<proteinExistence type="predicted"/>
<evidence type="ECO:0000313" key="2">
    <source>
        <dbReference type="EMBL" id="CCF72646.1"/>
    </source>
</evidence>
<sequence>MQRPHWKENQFGGVPNSKYPNAGRGIDRFDKSKDDKDNSYLDKKLNDSKKVDPKKSQGPSRDDSSPKRGREDDNAQLRKKVKTTEVCSNPISELGQNILKMLKSVYNSVFGSKKD</sequence>
<dbReference type="KEGG" id="bmic:BMR1_01G00920"/>
<dbReference type="RefSeq" id="XP_012647255.1">
    <property type="nucleotide sequence ID" value="XM_012791801.1"/>
</dbReference>
<dbReference type="AlphaFoldDB" id="I7IFA9"/>
<dbReference type="EMBL" id="FO082871">
    <property type="protein sequence ID" value="CCF72646.1"/>
    <property type="molecule type" value="Genomic_DNA"/>
</dbReference>
<reference evidence="2 3" key="3">
    <citation type="journal article" date="2016" name="Sci. Rep.">
        <title>Genome-wide diversity and gene expression profiling of Babesia microti isolates identify polymorphic genes that mediate host-pathogen interactions.</title>
        <authorList>
            <person name="Silva J.C."/>
            <person name="Cornillot E."/>
            <person name="McCracken C."/>
            <person name="Usmani-Brown S."/>
            <person name="Dwivedi A."/>
            <person name="Ifeonu O.O."/>
            <person name="Crabtree J."/>
            <person name="Gotia H.T."/>
            <person name="Virji A.Z."/>
            <person name="Reynes C."/>
            <person name="Colinge J."/>
            <person name="Kumar V."/>
            <person name="Lawres L."/>
            <person name="Pazzi J.E."/>
            <person name="Pablo J.V."/>
            <person name="Hung C."/>
            <person name="Brancato J."/>
            <person name="Kumari P."/>
            <person name="Orvis J."/>
            <person name="Tretina K."/>
            <person name="Chibucos M."/>
            <person name="Ott S."/>
            <person name="Sadzewicz L."/>
            <person name="Sengamalay N."/>
            <person name="Shetty A.C."/>
            <person name="Su Q."/>
            <person name="Tallon L."/>
            <person name="Fraser C.M."/>
            <person name="Frutos R."/>
            <person name="Molina D.M."/>
            <person name="Krause P.J."/>
            <person name="Ben Mamoun C."/>
        </authorList>
    </citation>
    <scope>NUCLEOTIDE SEQUENCE [LARGE SCALE GENOMIC DNA]</scope>
    <source>
        <strain evidence="2 3">RI</strain>
    </source>
</reference>
<dbReference type="VEuPathDB" id="PiroplasmaDB:BMR1_01G00920"/>
<gene>
    <name evidence="2" type="ORF">BMR1_01G00920</name>
</gene>
<protein>
    <submittedName>
        <fullName evidence="2">Uncharacterized protein</fullName>
    </submittedName>
</protein>
<dbReference type="Proteomes" id="UP000002899">
    <property type="component" value="Chromosome I"/>
</dbReference>
<dbReference type="GeneID" id="24423258"/>
<feature type="region of interest" description="Disordered" evidence="1">
    <location>
        <begin position="1"/>
        <end position="83"/>
    </location>
</feature>
<feature type="compositionally biased region" description="Basic and acidic residues" evidence="1">
    <location>
        <begin position="25"/>
        <end position="76"/>
    </location>
</feature>
<keyword evidence="3" id="KW-1185">Reference proteome</keyword>
<accession>I7IFA9</accession>
<evidence type="ECO:0000313" key="3">
    <source>
        <dbReference type="Proteomes" id="UP000002899"/>
    </source>
</evidence>
<reference evidence="2 3" key="1">
    <citation type="journal article" date="2012" name="Nucleic Acids Res.">
        <title>Sequencing of the smallest Apicomplexan genome from the human pathogen Babesia microti.</title>
        <authorList>
            <person name="Cornillot E."/>
            <person name="Hadj-Kaddour K."/>
            <person name="Dassouli A."/>
            <person name="Noel B."/>
            <person name="Ranwez V."/>
            <person name="Vacherie B."/>
            <person name="Augagneur Y."/>
            <person name="Bres V."/>
            <person name="Duclos A."/>
            <person name="Randazzo S."/>
            <person name="Carcy B."/>
            <person name="Debierre-Grockiego F."/>
            <person name="Delbecq S."/>
            <person name="Moubri-Menage K."/>
            <person name="Shams-Eldin H."/>
            <person name="Usmani-Brown S."/>
            <person name="Bringaud F."/>
            <person name="Wincker P."/>
            <person name="Vivares C.P."/>
            <person name="Schwarz R.T."/>
            <person name="Schetters T.P."/>
            <person name="Krause P.J."/>
            <person name="Gorenflot A."/>
            <person name="Berry V."/>
            <person name="Barbe V."/>
            <person name="Ben Mamoun C."/>
        </authorList>
    </citation>
    <scope>NUCLEOTIDE SEQUENCE [LARGE SCALE GENOMIC DNA]</scope>
    <source>
        <strain evidence="2 3">RI</strain>
    </source>
</reference>
<evidence type="ECO:0000256" key="1">
    <source>
        <dbReference type="SAM" id="MobiDB-lite"/>
    </source>
</evidence>